<dbReference type="AlphaFoldDB" id="A0A4S3KA60"/>
<dbReference type="InterPro" id="IPR002625">
    <property type="entry name" value="Smr_dom"/>
</dbReference>
<protein>
    <submittedName>
        <fullName evidence="3">DNA-nicking Smr family endonuclease</fullName>
    </submittedName>
</protein>
<evidence type="ECO:0000313" key="3">
    <source>
        <dbReference type="EMBL" id="TDU32261.1"/>
    </source>
</evidence>
<evidence type="ECO:0000313" key="4">
    <source>
        <dbReference type="Proteomes" id="UP000295341"/>
    </source>
</evidence>
<keyword evidence="3" id="KW-0255">Endonuclease</keyword>
<name>A0A4S3KA60_9GAMM</name>
<dbReference type="InterPro" id="IPR036063">
    <property type="entry name" value="Smr_dom_sf"/>
</dbReference>
<proteinExistence type="predicted"/>
<dbReference type="PANTHER" id="PTHR35562:SF2">
    <property type="entry name" value="DNA ENDONUCLEASE SMRA-RELATED"/>
    <property type="match status" value="1"/>
</dbReference>
<sequence>MASGPTPAVPVKPTLPDDDCQDFASAMRDVRQLTPSQRVSVRPPAPDPQPRYSRADEAAVLAELLAGPDPDAFETGDTLSYQAEGVQDRVLRQLRRGGFRLDAELDLHGLNRDKARTAVALFFTDCRARDHRCVRIIHGKGHGSPNSGPVLKRELDGWLRKLRDVLAFCSARPQDGGSGAIYVLLRRAL</sequence>
<feature type="domain" description="Smr" evidence="2">
    <location>
        <begin position="105"/>
        <end position="186"/>
    </location>
</feature>
<gene>
    <name evidence="3" type="ORF">DFR24_1652</name>
</gene>
<dbReference type="PROSITE" id="PS50828">
    <property type="entry name" value="SMR"/>
    <property type="match status" value="1"/>
</dbReference>
<feature type="region of interest" description="Disordered" evidence="1">
    <location>
        <begin position="1"/>
        <end position="53"/>
    </location>
</feature>
<dbReference type="Gene3D" id="3.30.1370.110">
    <property type="match status" value="1"/>
</dbReference>
<keyword evidence="3" id="KW-0540">Nuclease</keyword>
<dbReference type="PANTHER" id="PTHR35562">
    <property type="entry name" value="DNA ENDONUCLEASE SMRA-RELATED"/>
    <property type="match status" value="1"/>
</dbReference>
<dbReference type="SUPFAM" id="SSF160443">
    <property type="entry name" value="SMR domain-like"/>
    <property type="match status" value="1"/>
</dbReference>
<dbReference type="EMBL" id="SOBT01000008">
    <property type="protein sequence ID" value="TDU32261.1"/>
    <property type="molecule type" value="Genomic_DNA"/>
</dbReference>
<dbReference type="OrthoDB" id="9808881at2"/>
<comment type="caution">
    <text evidence="3">The sequence shown here is derived from an EMBL/GenBank/DDBJ whole genome shotgun (WGS) entry which is preliminary data.</text>
</comment>
<dbReference type="GO" id="GO:0004520">
    <property type="term" value="F:DNA endonuclease activity"/>
    <property type="evidence" value="ECO:0007669"/>
    <property type="project" value="TreeGrafter"/>
</dbReference>
<reference evidence="3 4" key="1">
    <citation type="submission" date="2019-03" db="EMBL/GenBank/DDBJ databases">
        <title>Genomic Encyclopedia of Type Strains, Phase IV (KMG-IV): sequencing the most valuable type-strain genomes for metagenomic binning, comparative biology and taxonomic classification.</title>
        <authorList>
            <person name="Goeker M."/>
        </authorList>
    </citation>
    <scope>NUCLEOTIDE SEQUENCE [LARGE SCALE GENOMIC DNA]</scope>
    <source>
        <strain evidence="3 4">DSM 26377</strain>
    </source>
</reference>
<evidence type="ECO:0000256" key="1">
    <source>
        <dbReference type="SAM" id="MobiDB-lite"/>
    </source>
</evidence>
<keyword evidence="3" id="KW-0378">Hydrolase</keyword>
<dbReference type="SMART" id="SM00463">
    <property type="entry name" value="SMR"/>
    <property type="match status" value="1"/>
</dbReference>
<evidence type="ECO:0000259" key="2">
    <source>
        <dbReference type="PROSITE" id="PS50828"/>
    </source>
</evidence>
<organism evidence="3 4">
    <name type="scientific">Panacagrimonas perspica</name>
    <dbReference type="NCBI Taxonomy" id="381431"/>
    <lineage>
        <taxon>Bacteria</taxon>
        <taxon>Pseudomonadati</taxon>
        <taxon>Pseudomonadota</taxon>
        <taxon>Gammaproteobacteria</taxon>
        <taxon>Nevskiales</taxon>
        <taxon>Nevskiaceae</taxon>
        <taxon>Panacagrimonas</taxon>
    </lineage>
</organism>
<keyword evidence="4" id="KW-1185">Reference proteome</keyword>
<dbReference type="Pfam" id="PF01713">
    <property type="entry name" value="Smr"/>
    <property type="match status" value="1"/>
</dbReference>
<dbReference type="Proteomes" id="UP000295341">
    <property type="component" value="Unassembled WGS sequence"/>
</dbReference>
<accession>A0A4S3KA60</accession>